<reference evidence="2" key="3">
    <citation type="journal article" date="2017" name="Nature">
        <title>Genome sequence of the progenitor of the wheat D genome Aegilops tauschii.</title>
        <authorList>
            <person name="Luo M.C."/>
            <person name="Gu Y.Q."/>
            <person name="Puiu D."/>
            <person name="Wang H."/>
            <person name="Twardziok S.O."/>
            <person name="Deal K.R."/>
            <person name="Huo N."/>
            <person name="Zhu T."/>
            <person name="Wang L."/>
            <person name="Wang Y."/>
            <person name="McGuire P.E."/>
            <person name="Liu S."/>
            <person name="Long H."/>
            <person name="Ramasamy R.K."/>
            <person name="Rodriguez J.C."/>
            <person name="Van S.L."/>
            <person name="Yuan L."/>
            <person name="Wang Z."/>
            <person name="Xia Z."/>
            <person name="Xiao L."/>
            <person name="Anderson O.D."/>
            <person name="Ouyang S."/>
            <person name="Liang Y."/>
            <person name="Zimin A.V."/>
            <person name="Pertea G."/>
            <person name="Qi P."/>
            <person name="Bennetzen J.L."/>
            <person name="Dai X."/>
            <person name="Dawson M.W."/>
            <person name="Muller H.G."/>
            <person name="Kugler K."/>
            <person name="Rivarola-Duarte L."/>
            <person name="Spannagl M."/>
            <person name="Mayer K.F.X."/>
            <person name="Lu F.H."/>
            <person name="Bevan M.W."/>
            <person name="Leroy P."/>
            <person name="Li P."/>
            <person name="You F.M."/>
            <person name="Sun Q."/>
            <person name="Liu Z."/>
            <person name="Lyons E."/>
            <person name="Wicker T."/>
            <person name="Salzberg S.L."/>
            <person name="Devos K.M."/>
            <person name="Dvorak J."/>
        </authorList>
    </citation>
    <scope>NUCLEOTIDE SEQUENCE [LARGE SCALE GENOMIC DNA]</scope>
    <source>
        <strain evidence="2">cv. AL8/78</strain>
    </source>
</reference>
<reference evidence="3" key="2">
    <citation type="journal article" date="2017" name="Nat. Plants">
        <title>The Aegilops tauschii genome reveals multiple impacts of transposons.</title>
        <authorList>
            <person name="Zhao G."/>
            <person name="Zou C."/>
            <person name="Li K."/>
            <person name="Wang K."/>
            <person name="Li T."/>
            <person name="Gao L."/>
            <person name="Zhang X."/>
            <person name="Wang H."/>
            <person name="Yang Z."/>
            <person name="Liu X."/>
            <person name="Jiang W."/>
            <person name="Mao L."/>
            <person name="Kong X."/>
            <person name="Jiao Y."/>
            <person name="Jia J."/>
        </authorList>
    </citation>
    <scope>NUCLEOTIDE SEQUENCE [LARGE SCALE GENOMIC DNA]</scope>
    <source>
        <strain evidence="3">cv. AL8/78</strain>
    </source>
</reference>
<dbReference type="EnsemblPlants" id="AET4Gv20232400.12">
    <property type="protein sequence ID" value="AET4Gv20232400.12"/>
    <property type="gene ID" value="AET4Gv20232400"/>
</dbReference>
<organism evidence="2 3">
    <name type="scientific">Aegilops tauschii subsp. strangulata</name>
    <name type="common">Goatgrass</name>
    <dbReference type="NCBI Taxonomy" id="200361"/>
    <lineage>
        <taxon>Eukaryota</taxon>
        <taxon>Viridiplantae</taxon>
        <taxon>Streptophyta</taxon>
        <taxon>Embryophyta</taxon>
        <taxon>Tracheophyta</taxon>
        <taxon>Spermatophyta</taxon>
        <taxon>Magnoliopsida</taxon>
        <taxon>Liliopsida</taxon>
        <taxon>Poales</taxon>
        <taxon>Poaceae</taxon>
        <taxon>BOP clade</taxon>
        <taxon>Pooideae</taxon>
        <taxon>Triticodae</taxon>
        <taxon>Triticeae</taxon>
        <taxon>Triticinae</taxon>
        <taxon>Aegilops</taxon>
    </lineage>
</organism>
<reference evidence="2" key="5">
    <citation type="journal article" date="2021" name="G3 (Bethesda)">
        <title>Aegilops tauschii genome assembly Aet v5.0 features greater sequence contiguity and improved annotation.</title>
        <authorList>
            <person name="Wang L."/>
            <person name="Zhu T."/>
            <person name="Rodriguez J.C."/>
            <person name="Deal K.R."/>
            <person name="Dubcovsky J."/>
            <person name="McGuire P.E."/>
            <person name="Lux T."/>
            <person name="Spannagl M."/>
            <person name="Mayer K.F.X."/>
            <person name="Baldrich P."/>
            <person name="Meyers B.C."/>
            <person name="Huo N."/>
            <person name="Gu Y.Q."/>
            <person name="Zhou H."/>
            <person name="Devos K.M."/>
            <person name="Bennetzen J.L."/>
            <person name="Unver T."/>
            <person name="Budak H."/>
            <person name="Gulick P.J."/>
            <person name="Galiba G."/>
            <person name="Kalapos B."/>
            <person name="Nelson D.R."/>
            <person name="Li P."/>
            <person name="You F.M."/>
            <person name="Luo M.C."/>
            <person name="Dvorak J."/>
        </authorList>
    </citation>
    <scope>NUCLEOTIDE SEQUENCE [LARGE SCALE GENOMIC DNA]</scope>
    <source>
        <strain evidence="2">cv. AL8/78</strain>
    </source>
</reference>
<keyword evidence="3" id="KW-1185">Reference proteome</keyword>
<dbReference type="Proteomes" id="UP000015105">
    <property type="component" value="Chromosome 4D"/>
</dbReference>
<dbReference type="Gramene" id="AET4Gv20232400.12">
    <property type="protein sequence ID" value="AET4Gv20232400.12"/>
    <property type="gene ID" value="AET4Gv20232400"/>
</dbReference>
<feature type="region of interest" description="Disordered" evidence="1">
    <location>
        <begin position="1"/>
        <end position="57"/>
    </location>
</feature>
<reference evidence="2" key="4">
    <citation type="submission" date="2019-03" db="UniProtKB">
        <authorList>
            <consortium name="EnsemblPlants"/>
        </authorList>
    </citation>
    <scope>IDENTIFICATION</scope>
</reference>
<evidence type="ECO:0000313" key="2">
    <source>
        <dbReference type="EnsemblPlants" id="AET4Gv20232400.12"/>
    </source>
</evidence>
<name>A0A453HLY5_AEGTS</name>
<sequence length="57" mass="6262">ISSRSPTLIVPNLPPSPHKSIYIPKAERRANRSRIHPHTGEEELDGSRSGIHGQRAG</sequence>
<protein>
    <submittedName>
        <fullName evidence="2">Uncharacterized protein</fullName>
    </submittedName>
</protein>
<dbReference type="AlphaFoldDB" id="A0A453HLY5"/>
<evidence type="ECO:0000256" key="1">
    <source>
        <dbReference type="SAM" id="MobiDB-lite"/>
    </source>
</evidence>
<evidence type="ECO:0000313" key="3">
    <source>
        <dbReference type="Proteomes" id="UP000015105"/>
    </source>
</evidence>
<accession>A0A453HLY5</accession>
<proteinExistence type="predicted"/>
<reference evidence="3" key="1">
    <citation type="journal article" date="2014" name="Science">
        <title>Ancient hybridizations among the ancestral genomes of bread wheat.</title>
        <authorList>
            <consortium name="International Wheat Genome Sequencing Consortium,"/>
            <person name="Marcussen T."/>
            <person name="Sandve S.R."/>
            <person name="Heier L."/>
            <person name="Spannagl M."/>
            <person name="Pfeifer M."/>
            <person name="Jakobsen K.S."/>
            <person name="Wulff B.B."/>
            <person name="Steuernagel B."/>
            <person name="Mayer K.F."/>
            <person name="Olsen O.A."/>
        </authorList>
    </citation>
    <scope>NUCLEOTIDE SEQUENCE [LARGE SCALE GENOMIC DNA]</scope>
    <source>
        <strain evidence="3">cv. AL8/78</strain>
    </source>
</reference>